<dbReference type="GO" id="GO:0016020">
    <property type="term" value="C:membrane"/>
    <property type="evidence" value="ECO:0007669"/>
    <property type="project" value="UniProtKB-SubCell"/>
</dbReference>
<dbReference type="EMBL" id="SRRH01000135">
    <property type="protein sequence ID" value="KAG6298161.1"/>
    <property type="molecule type" value="Genomic_DNA"/>
</dbReference>
<dbReference type="PIRSF" id="PIRSF006060">
    <property type="entry name" value="AA_transporter"/>
    <property type="match status" value="1"/>
</dbReference>
<evidence type="ECO:0000256" key="2">
    <source>
        <dbReference type="ARBA" id="ARBA00022448"/>
    </source>
</evidence>
<feature type="transmembrane region" description="Helical" evidence="7">
    <location>
        <begin position="110"/>
        <end position="127"/>
    </location>
</feature>
<feature type="transmembrane region" description="Helical" evidence="7">
    <location>
        <begin position="513"/>
        <end position="532"/>
    </location>
</feature>
<evidence type="ECO:0000256" key="4">
    <source>
        <dbReference type="ARBA" id="ARBA00022989"/>
    </source>
</evidence>
<dbReference type="GO" id="GO:0022857">
    <property type="term" value="F:transmembrane transporter activity"/>
    <property type="evidence" value="ECO:0007669"/>
    <property type="project" value="InterPro"/>
</dbReference>
<evidence type="ECO:0008006" key="10">
    <source>
        <dbReference type="Google" id="ProtNLM"/>
    </source>
</evidence>
<feature type="transmembrane region" description="Helical" evidence="7">
    <location>
        <begin position="437"/>
        <end position="461"/>
    </location>
</feature>
<gene>
    <name evidence="8" type="ORF">E4U09_001050</name>
</gene>
<dbReference type="Pfam" id="PF13520">
    <property type="entry name" value="AA_permease_2"/>
    <property type="match status" value="1"/>
</dbReference>
<sequence>MLCDPPAFQPPSETMASPRRDTEAQKDEVIEMSTVRDHEADEEFSLHELGDHYHSTSQDAGDMRRMGRSQELVRHFRSWSMVSFVAVATSAWEFSLFGITPGLTDGGRPVLLWAFLWSFLGFIPVYLSMAEMASMAPIAGAQYHWVSEFAPDKYQKMLSYLTGWTSTLAWQAGNAQGMFLVGTLVQAIISINRVEYEAAYWQGSLLVMAISLIALAANVYGARLFPHWQNLVFAIHIVAYFAFLAPVWVNAPRVESSKVWTGFENSGGWPSMSLAVLVGQMPGITTQMGIDTAAHMSEEVRDAAKTIPRVMMITFGINASLTWLTLVTAVYHIPDVAQALAEPTGYPAISILKSAASLPWVNAILVVIVVLLMFANLSYLAAVSRDLFAFARDRGLPFSWWIARVDKSRGIPANACIVSAGVSILLSLTYVGSPVAFYAITSLCIVALLQCYCLSIGCMLYRRICHPETLPYARFSLGRYGILVNILAIAASMWGFFWCFWPQSYPVTAAGFNWASPIFVSVLLIAMVYYAFAGRHNYQGPVTLVEGRKRS</sequence>
<feature type="transmembrane region" description="Helical" evidence="7">
    <location>
        <begin position="360"/>
        <end position="382"/>
    </location>
</feature>
<dbReference type="PANTHER" id="PTHR45649">
    <property type="entry name" value="AMINO-ACID PERMEASE BAT1"/>
    <property type="match status" value="1"/>
</dbReference>
<name>A0A9P7QK37_9HYPO</name>
<comment type="subcellular location">
    <subcellularLocation>
        <location evidence="1">Membrane</location>
        <topology evidence="1">Multi-pass membrane protein</topology>
    </subcellularLocation>
</comment>
<protein>
    <recommendedName>
        <fullName evidence="10">HNM1-Choline permease</fullName>
    </recommendedName>
</protein>
<dbReference type="Proteomes" id="UP000707071">
    <property type="component" value="Unassembled WGS sequence"/>
</dbReference>
<dbReference type="AlphaFoldDB" id="A0A9P7QK37"/>
<comment type="caution">
    <text evidence="8">The sequence shown here is derived from an EMBL/GenBank/DDBJ whole genome shotgun (WGS) entry which is preliminary data.</text>
</comment>
<dbReference type="Gene3D" id="1.20.1740.10">
    <property type="entry name" value="Amino acid/polyamine transporter I"/>
    <property type="match status" value="1"/>
</dbReference>
<evidence type="ECO:0000256" key="7">
    <source>
        <dbReference type="SAM" id="Phobius"/>
    </source>
</evidence>
<evidence type="ECO:0000313" key="9">
    <source>
        <dbReference type="Proteomes" id="UP000707071"/>
    </source>
</evidence>
<feature type="transmembrane region" description="Helical" evidence="7">
    <location>
        <begin position="411"/>
        <end position="431"/>
    </location>
</feature>
<keyword evidence="4 7" id="KW-1133">Transmembrane helix</keyword>
<evidence type="ECO:0000256" key="1">
    <source>
        <dbReference type="ARBA" id="ARBA00004141"/>
    </source>
</evidence>
<evidence type="ECO:0000256" key="3">
    <source>
        <dbReference type="ARBA" id="ARBA00022692"/>
    </source>
</evidence>
<feature type="region of interest" description="Disordered" evidence="6">
    <location>
        <begin position="1"/>
        <end position="25"/>
    </location>
</feature>
<reference evidence="8 9" key="1">
    <citation type="journal article" date="2020" name="bioRxiv">
        <title>Whole genome comparisons of ergot fungi reveals the divergence and evolution of species within the genus Claviceps are the result of varying mechanisms driving genome evolution and host range expansion.</title>
        <authorList>
            <person name="Wyka S.A."/>
            <person name="Mondo S.J."/>
            <person name="Liu M."/>
            <person name="Dettman J."/>
            <person name="Nalam V."/>
            <person name="Broders K.D."/>
        </authorList>
    </citation>
    <scope>NUCLEOTIDE SEQUENCE [LARGE SCALE GENOMIC DNA]</scope>
    <source>
        <strain evidence="8 9">Clav52</strain>
    </source>
</reference>
<feature type="transmembrane region" description="Helical" evidence="7">
    <location>
        <begin position="231"/>
        <end position="249"/>
    </location>
</feature>
<proteinExistence type="predicted"/>
<evidence type="ECO:0000256" key="6">
    <source>
        <dbReference type="SAM" id="MobiDB-lite"/>
    </source>
</evidence>
<dbReference type="PANTHER" id="PTHR45649:SF4">
    <property type="entry name" value="TRANSPORTER, PUTATIVE (EUROFUNG)-RELATED"/>
    <property type="match status" value="1"/>
</dbReference>
<feature type="transmembrane region" description="Helical" evidence="7">
    <location>
        <begin position="78"/>
        <end position="98"/>
    </location>
</feature>
<feature type="transmembrane region" description="Helical" evidence="7">
    <location>
        <begin position="310"/>
        <end position="333"/>
    </location>
</feature>
<organism evidence="8 9">
    <name type="scientific">Claviceps aff. purpurea</name>
    <dbReference type="NCBI Taxonomy" id="1967640"/>
    <lineage>
        <taxon>Eukaryota</taxon>
        <taxon>Fungi</taxon>
        <taxon>Dikarya</taxon>
        <taxon>Ascomycota</taxon>
        <taxon>Pezizomycotina</taxon>
        <taxon>Sordariomycetes</taxon>
        <taxon>Hypocreomycetidae</taxon>
        <taxon>Hypocreales</taxon>
        <taxon>Clavicipitaceae</taxon>
        <taxon>Claviceps</taxon>
    </lineage>
</organism>
<accession>A0A9P7QK37</accession>
<keyword evidence="3 7" id="KW-0812">Transmembrane</keyword>
<evidence type="ECO:0000313" key="8">
    <source>
        <dbReference type="EMBL" id="KAG6298161.1"/>
    </source>
</evidence>
<feature type="transmembrane region" description="Helical" evidence="7">
    <location>
        <begin position="200"/>
        <end position="219"/>
    </location>
</feature>
<keyword evidence="5 7" id="KW-0472">Membrane</keyword>
<keyword evidence="2" id="KW-0813">Transport</keyword>
<dbReference type="InterPro" id="IPR002293">
    <property type="entry name" value="AA/rel_permease1"/>
</dbReference>
<evidence type="ECO:0000256" key="5">
    <source>
        <dbReference type="ARBA" id="ARBA00023136"/>
    </source>
</evidence>
<keyword evidence="9" id="KW-1185">Reference proteome</keyword>
<feature type="transmembrane region" description="Helical" evidence="7">
    <location>
        <begin position="482"/>
        <end position="501"/>
    </location>
</feature>